<dbReference type="EMBL" id="HG996469">
    <property type="protein sequence ID" value="CAG1841073.1"/>
    <property type="molecule type" value="Genomic_DNA"/>
</dbReference>
<proteinExistence type="inferred from homology"/>
<dbReference type="InParanoid" id="A0A804IKJ5"/>
<dbReference type="Gramene" id="Ma04_t03330.1">
    <property type="protein sequence ID" value="Ma04_p03330.1"/>
    <property type="gene ID" value="Ma04_g03330"/>
</dbReference>
<dbReference type="PANTHER" id="PTHR33541:SF11">
    <property type="entry name" value="PROTEIN BIG GRAIN 1-LIKE E"/>
    <property type="match status" value="1"/>
</dbReference>
<reference evidence="9" key="2">
    <citation type="submission" date="2021-05" db="UniProtKB">
        <authorList>
            <consortium name="EnsemblPlants"/>
        </authorList>
    </citation>
    <scope>IDENTIFICATION</scope>
    <source>
        <strain evidence="9">subsp. malaccensis</strain>
    </source>
</reference>
<name>A0A804IKJ5_MUSAM</name>
<dbReference type="InterPro" id="IPR039621">
    <property type="entry name" value="BG1-like"/>
</dbReference>
<gene>
    <name evidence="8" type="ORF">GSMUA_108670.1</name>
</gene>
<keyword evidence="6" id="KW-0927">Auxin signaling pathway</keyword>
<dbReference type="PANTHER" id="PTHR33541">
    <property type="entry name" value="PROTEIN BIG GRAIN 1-LIKE A-RELATED"/>
    <property type="match status" value="1"/>
</dbReference>
<evidence type="ECO:0000313" key="8">
    <source>
        <dbReference type="EMBL" id="CAG1841073.1"/>
    </source>
</evidence>
<evidence type="ECO:0000256" key="1">
    <source>
        <dbReference type="ARBA" id="ARBA00004236"/>
    </source>
</evidence>
<keyword evidence="5" id="KW-0472">Membrane</keyword>
<sequence length="259" mass="29579">MSSCSGSFTSGMSRSRRWNDSGELDVFEAALYFSGEVTDVDLGLQRAWRTERRGSDTPTEATLFHQPRKVESRFKDKKHKQPCSPGGKLANLVSSFFHQAASKKKSKAVSPSQSFKEEYGERLLRRRRNSINHPEIMTGRDYSNSIFSSDRRSGTGVSSPYPIVPLSSERENWYDKRVAGAFLLAERSKLITDGFAGNTWVEKGSYRMLHNREAHQWAEAFIEKEDKCRRREEEEEEEDDGGSDSSSDLFELKSYDLVF</sequence>
<evidence type="ECO:0000313" key="10">
    <source>
        <dbReference type="Proteomes" id="UP000012960"/>
    </source>
</evidence>
<keyword evidence="4" id="KW-1003">Cell membrane</keyword>
<dbReference type="EnsemblPlants" id="Ma04_t03330.1">
    <property type="protein sequence ID" value="Ma04_p03330.1"/>
    <property type="gene ID" value="Ma04_g03330"/>
</dbReference>
<evidence type="ECO:0000256" key="6">
    <source>
        <dbReference type="ARBA" id="ARBA00023294"/>
    </source>
</evidence>
<evidence type="ECO:0000256" key="3">
    <source>
        <dbReference type="ARBA" id="ARBA00022448"/>
    </source>
</evidence>
<reference evidence="8" key="1">
    <citation type="submission" date="2021-03" db="EMBL/GenBank/DDBJ databases">
        <authorList>
            <consortium name="Genoscope - CEA"/>
            <person name="William W."/>
        </authorList>
    </citation>
    <scope>NUCLEOTIDE SEQUENCE</scope>
    <source>
        <strain evidence="8">Doubled-haploid Pahang</strain>
    </source>
</reference>
<keyword evidence="10" id="KW-1185">Reference proteome</keyword>
<comment type="similarity">
    <text evidence="2">Belongs to the BIG GRAIN 1 (BG1) plant protein family.</text>
</comment>
<comment type="subcellular location">
    <subcellularLocation>
        <location evidence="1">Cell membrane</location>
    </subcellularLocation>
</comment>
<protein>
    <submittedName>
        <fullName evidence="8">(wild Malaysian banana) hypothetical protein</fullName>
    </submittedName>
</protein>
<evidence type="ECO:0000256" key="7">
    <source>
        <dbReference type="SAM" id="MobiDB-lite"/>
    </source>
</evidence>
<feature type="compositionally biased region" description="Acidic residues" evidence="7">
    <location>
        <begin position="233"/>
        <end position="242"/>
    </location>
</feature>
<evidence type="ECO:0000256" key="5">
    <source>
        <dbReference type="ARBA" id="ARBA00023136"/>
    </source>
</evidence>
<evidence type="ECO:0000256" key="4">
    <source>
        <dbReference type="ARBA" id="ARBA00022475"/>
    </source>
</evidence>
<dbReference type="OrthoDB" id="1871242at2759"/>
<evidence type="ECO:0000256" key="2">
    <source>
        <dbReference type="ARBA" id="ARBA00010067"/>
    </source>
</evidence>
<evidence type="ECO:0000313" key="9">
    <source>
        <dbReference type="EnsemblPlants" id="Ma04_p03330.1"/>
    </source>
</evidence>
<feature type="region of interest" description="Disordered" evidence="7">
    <location>
        <begin position="130"/>
        <end position="160"/>
    </location>
</feature>
<accession>A0A804IKJ5</accession>
<feature type="compositionally biased region" description="Basic and acidic residues" evidence="7">
    <location>
        <begin position="250"/>
        <end position="259"/>
    </location>
</feature>
<organism evidence="9 10">
    <name type="scientific">Musa acuminata subsp. malaccensis</name>
    <name type="common">Wild banana</name>
    <name type="synonym">Musa malaccensis</name>
    <dbReference type="NCBI Taxonomy" id="214687"/>
    <lineage>
        <taxon>Eukaryota</taxon>
        <taxon>Viridiplantae</taxon>
        <taxon>Streptophyta</taxon>
        <taxon>Embryophyta</taxon>
        <taxon>Tracheophyta</taxon>
        <taxon>Spermatophyta</taxon>
        <taxon>Magnoliopsida</taxon>
        <taxon>Liliopsida</taxon>
        <taxon>Zingiberales</taxon>
        <taxon>Musaceae</taxon>
        <taxon>Musa</taxon>
    </lineage>
</organism>
<dbReference type="GO" id="GO:0005886">
    <property type="term" value="C:plasma membrane"/>
    <property type="evidence" value="ECO:0007669"/>
    <property type="project" value="UniProtKB-SubCell"/>
</dbReference>
<feature type="region of interest" description="Disordered" evidence="7">
    <location>
        <begin position="228"/>
        <end position="259"/>
    </location>
</feature>
<keyword evidence="3" id="KW-0813">Transport</keyword>
<dbReference type="AlphaFoldDB" id="A0A804IKJ5"/>
<dbReference type="Proteomes" id="UP000012960">
    <property type="component" value="Unplaced"/>
</dbReference>
<dbReference type="GO" id="GO:0009734">
    <property type="term" value="P:auxin-activated signaling pathway"/>
    <property type="evidence" value="ECO:0007669"/>
    <property type="project" value="UniProtKB-KW"/>
</dbReference>